<dbReference type="PANTHER" id="PTHR22667">
    <property type="entry name" value="AT01380P-RELATED"/>
    <property type="match status" value="1"/>
</dbReference>
<dbReference type="SMART" id="SM00225">
    <property type="entry name" value="BTB"/>
    <property type="match status" value="1"/>
</dbReference>
<protein>
    <recommendedName>
        <fullName evidence="4">BTB domain-containing protein</fullName>
    </recommendedName>
</protein>
<dbReference type="PANTHER" id="PTHR22667:SF0">
    <property type="entry name" value="AT01380P-RELATED"/>
    <property type="match status" value="1"/>
</dbReference>
<evidence type="ECO:0000313" key="3">
    <source>
        <dbReference type="EMBL" id="JAS07879.1"/>
    </source>
</evidence>
<dbReference type="InterPro" id="IPR000210">
    <property type="entry name" value="BTB/POZ_dom"/>
</dbReference>
<proteinExistence type="predicted"/>
<evidence type="ECO:0000259" key="1">
    <source>
        <dbReference type="SMART" id="SM00225"/>
    </source>
</evidence>
<sequence>MTAINNNGYDCKKITIPAAELLCKLTGKNKMRIPHPEGLFGSMEKNHQYLEDEGEMIPTKNGKESIKPNVMTLQPEMSLHKMGYGRDNSIDWTKVELPVKNNLLELIHERITNYINPDVFINIGNHEYRCHLLVLQSYSGLFNEKPVSKMEIPETSVTKDAFMYIYDWMLHLNQDSYTILNRENILEIFLAAQFLKITELEEQCWAFIDNEDLFFEDKAFMLYLDARKHCNTTVMELMIPRIQRFFLTLVSSKDFLELTVSEACVFLRSNYIYVNGEIEVFMSGVRWLMHDWEKRKKYLVEVMLCVRFGLIAPWQLVDIRRNPESEEFILVTNSPEVSNMIEDGLAFAIIKYWYGQESSEYSHSIDILGLTQPQPRNWVGSEKNYTCYREFLEALESLKKAHFLEKQTPESSDNEDSDCVPATTTLYSHKKTQPIT</sequence>
<gene>
    <name evidence="3" type="ORF">g.9519</name>
</gene>
<name>A0A1B6C3K6_9HEMI</name>
<evidence type="ECO:0008006" key="4">
    <source>
        <dbReference type="Google" id="ProtNLM"/>
    </source>
</evidence>
<dbReference type="CDD" id="cd18186">
    <property type="entry name" value="BTB_POZ_ZBTB_KLHL-like"/>
    <property type="match status" value="1"/>
</dbReference>
<dbReference type="Pfam" id="PF00651">
    <property type="entry name" value="BTB"/>
    <property type="match status" value="1"/>
</dbReference>
<dbReference type="CDD" id="cd14733">
    <property type="entry name" value="BACK"/>
    <property type="match status" value="1"/>
</dbReference>
<feature type="domain" description="BACK" evidence="2">
    <location>
        <begin position="219"/>
        <end position="320"/>
    </location>
</feature>
<dbReference type="EMBL" id="GEDC01029419">
    <property type="protein sequence ID" value="JAS07879.1"/>
    <property type="molecule type" value="Transcribed_RNA"/>
</dbReference>
<dbReference type="AlphaFoldDB" id="A0A1B6C3K6"/>
<feature type="domain" description="BTB" evidence="1">
    <location>
        <begin position="117"/>
        <end position="212"/>
    </location>
</feature>
<dbReference type="Gene3D" id="1.25.40.420">
    <property type="match status" value="1"/>
</dbReference>
<dbReference type="InterPro" id="IPR011333">
    <property type="entry name" value="SKP1/BTB/POZ_sf"/>
</dbReference>
<reference evidence="3" key="1">
    <citation type="submission" date="2015-12" db="EMBL/GenBank/DDBJ databases">
        <title>De novo transcriptome assembly of four potential Pierce s Disease insect vectors from Arizona vineyards.</title>
        <authorList>
            <person name="Tassone E.E."/>
        </authorList>
    </citation>
    <scope>NUCLEOTIDE SEQUENCE</scope>
</reference>
<dbReference type="Gene3D" id="3.30.710.10">
    <property type="entry name" value="Potassium Channel Kv1.1, Chain A"/>
    <property type="match status" value="1"/>
</dbReference>
<dbReference type="SMART" id="SM00875">
    <property type="entry name" value="BACK"/>
    <property type="match status" value="1"/>
</dbReference>
<accession>A0A1B6C3K6</accession>
<dbReference type="Pfam" id="PF07707">
    <property type="entry name" value="BACK"/>
    <property type="match status" value="1"/>
</dbReference>
<evidence type="ECO:0000259" key="2">
    <source>
        <dbReference type="SMART" id="SM00875"/>
    </source>
</evidence>
<dbReference type="InterPro" id="IPR011705">
    <property type="entry name" value="BACK"/>
</dbReference>
<dbReference type="SUPFAM" id="SSF54695">
    <property type="entry name" value="POZ domain"/>
    <property type="match status" value="1"/>
</dbReference>
<organism evidence="3">
    <name type="scientific">Clastoptera arizonana</name>
    <name type="common">Arizona spittle bug</name>
    <dbReference type="NCBI Taxonomy" id="38151"/>
    <lineage>
        <taxon>Eukaryota</taxon>
        <taxon>Metazoa</taxon>
        <taxon>Ecdysozoa</taxon>
        <taxon>Arthropoda</taxon>
        <taxon>Hexapoda</taxon>
        <taxon>Insecta</taxon>
        <taxon>Pterygota</taxon>
        <taxon>Neoptera</taxon>
        <taxon>Paraneoptera</taxon>
        <taxon>Hemiptera</taxon>
        <taxon>Auchenorrhyncha</taxon>
        <taxon>Cercopoidea</taxon>
        <taxon>Clastopteridae</taxon>
        <taxon>Clastoptera</taxon>
    </lineage>
</organism>